<dbReference type="EMBL" id="KN823098">
    <property type="protein sequence ID" value="KIO22888.1"/>
    <property type="molecule type" value="Genomic_DNA"/>
</dbReference>
<dbReference type="AlphaFoldDB" id="A0A0C3KNH9"/>
<gene>
    <name evidence="1" type="ORF">M407DRAFT_27615</name>
</gene>
<protein>
    <submittedName>
        <fullName evidence="1">Uncharacterized protein</fullName>
    </submittedName>
</protein>
<keyword evidence="2" id="KW-1185">Reference proteome</keyword>
<name>A0A0C3KNH9_9AGAM</name>
<reference evidence="1 2" key="1">
    <citation type="submission" date="2014-04" db="EMBL/GenBank/DDBJ databases">
        <authorList>
            <consortium name="DOE Joint Genome Institute"/>
            <person name="Kuo A."/>
            <person name="Girlanda M."/>
            <person name="Perotto S."/>
            <person name="Kohler A."/>
            <person name="Nagy L.G."/>
            <person name="Floudas D."/>
            <person name="Copeland A."/>
            <person name="Barry K.W."/>
            <person name="Cichocki N."/>
            <person name="Veneault-Fourrey C."/>
            <person name="LaButti K."/>
            <person name="Lindquist E.A."/>
            <person name="Lipzen A."/>
            <person name="Lundell T."/>
            <person name="Morin E."/>
            <person name="Murat C."/>
            <person name="Sun H."/>
            <person name="Tunlid A."/>
            <person name="Henrissat B."/>
            <person name="Grigoriev I.V."/>
            <person name="Hibbett D.S."/>
            <person name="Martin F."/>
            <person name="Nordberg H.P."/>
            <person name="Cantor M.N."/>
            <person name="Hua S.X."/>
        </authorList>
    </citation>
    <scope>NUCLEOTIDE SEQUENCE [LARGE SCALE GENOMIC DNA]</scope>
    <source>
        <strain evidence="1 2">MUT 4182</strain>
    </source>
</reference>
<reference evidence="2" key="2">
    <citation type="submission" date="2015-01" db="EMBL/GenBank/DDBJ databases">
        <title>Evolutionary Origins and Diversification of the Mycorrhizal Mutualists.</title>
        <authorList>
            <consortium name="DOE Joint Genome Institute"/>
            <consortium name="Mycorrhizal Genomics Consortium"/>
            <person name="Kohler A."/>
            <person name="Kuo A."/>
            <person name="Nagy L.G."/>
            <person name="Floudas D."/>
            <person name="Copeland A."/>
            <person name="Barry K.W."/>
            <person name="Cichocki N."/>
            <person name="Veneault-Fourrey C."/>
            <person name="LaButti K."/>
            <person name="Lindquist E.A."/>
            <person name="Lipzen A."/>
            <person name="Lundell T."/>
            <person name="Morin E."/>
            <person name="Murat C."/>
            <person name="Riley R."/>
            <person name="Ohm R."/>
            <person name="Sun H."/>
            <person name="Tunlid A."/>
            <person name="Henrissat B."/>
            <person name="Grigoriev I.V."/>
            <person name="Hibbett D.S."/>
            <person name="Martin F."/>
        </authorList>
    </citation>
    <scope>NUCLEOTIDE SEQUENCE [LARGE SCALE GENOMIC DNA]</scope>
    <source>
        <strain evidence="2">MUT 4182</strain>
    </source>
</reference>
<evidence type="ECO:0000313" key="1">
    <source>
        <dbReference type="EMBL" id="KIO22888.1"/>
    </source>
</evidence>
<organism evidence="1 2">
    <name type="scientific">Tulasnella calospora MUT 4182</name>
    <dbReference type="NCBI Taxonomy" id="1051891"/>
    <lineage>
        <taxon>Eukaryota</taxon>
        <taxon>Fungi</taxon>
        <taxon>Dikarya</taxon>
        <taxon>Basidiomycota</taxon>
        <taxon>Agaricomycotina</taxon>
        <taxon>Agaricomycetes</taxon>
        <taxon>Cantharellales</taxon>
        <taxon>Tulasnellaceae</taxon>
        <taxon>Tulasnella</taxon>
    </lineage>
</organism>
<accession>A0A0C3KNH9</accession>
<sequence>MGFCSPLYLQIGTSDKSYKPLTWDFTEVDNVWDADFDKIITAKATKSSEFLACKPLLSTASDPFTLYLQTGTDRPVGLCAETKLKISKNGLKLAGTK</sequence>
<evidence type="ECO:0000313" key="2">
    <source>
        <dbReference type="Proteomes" id="UP000054248"/>
    </source>
</evidence>
<dbReference type="HOGENOM" id="CLU_2348227_0_0_1"/>
<dbReference type="Proteomes" id="UP000054248">
    <property type="component" value="Unassembled WGS sequence"/>
</dbReference>
<proteinExistence type="predicted"/>
<dbReference type="OrthoDB" id="3915838at2759"/>